<evidence type="ECO:0000313" key="4">
    <source>
        <dbReference type="Proteomes" id="UP001215598"/>
    </source>
</evidence>
<keyword evidence="1" id="KW-0539">Nucleus</keyword>
<organism evidence="3 4">
    <name type="scientific">Mycena metata</name>
    <dbReference type="NCBI Taxonomy" id="1033252"/>
    <lineage>
        <taxon>Eukaryota</taxon>
        <taxon>Fungi</taxon>
        <taxon>Dikarya</taxon>
        <taxon>Basidiomycota</taxon>
        <taxon>Agaricomycotina</taxon>
        <taxon>Agaricomycetes</taxon>
        <taxon>Agaricomycetidae</taxon>
        <taxon>Agaricales</taxon>
        <taxon>Marasmiineae</taxon>
        <taxon>Mycenaceae</taxon>
        <taxon>Mycena</taxon>
    </lineage>
</organism>
<evidence type="ECO:0000313" key="3">
    <source>
        <dbReference type="EMBL" id="KAJ7755142.1"/>
    </source>
</evidence>
<dbReference type="GO" id="GO:0032259">
    <property type="term" value="P:methylation"/>
    <property type="evidence" value="ECO:0007669"/>
    <property type="project" value="UniProtKB-KW"/>
</dbReference>
<comment type="activity regulation">
    <text evidence="1">Ubiquitination of histone H2B to form H2BK123ub1 is required for efficient DOT1 methyltransferase activity on histone H3.</text>
</comment>
<keyword evidence="1" id="KW-0489">Methyltransferase</keyword>
<protein>
    <recommendedName>
        <fullName evidence="1">Histone-lysine N-methyltransferase, H3 lysine-79 specific</fullName>
        <ecNumber evidence="1">2.1.1.360</ecNumber>
    </recommendedName>
    <alternativeName>
        <fullName evidence="1">Histone H3-K79 methyltransferase</fullName>
    </alternativeName>
</protein>
<comment type="caution">
    <text evidence="3">The sequence shown here is derived from an EMBL/GenBank/DDBJ whole genome shotgun (WGS) entry which is preliminary data.</text>
</comment>
<comment type="similarity">
    <text evidence="1">Belongs to the class I-like SAM-binding methyltransferase superfamily. DOT1 family.</text>
</comment>
<comment type="miscellaneous">
    <text evidence="1">In contrast to other lysine histone methyltransferases, it does not contain a SET domain, suggesting the existence of another mechanism for methylation of lysine residues of histones.</text>
</comment>
<evidence type="ECO:0000256" key="1">
    <source>
        <dbReference type="RuleBase" id="RU271113"/>
    </source>
</evidence>
<comment type="function">
    <text evidence="1">Histone methyltransferase that specifically trimethylates histone H3 to form H3K79me3. This methylation is required for telomere silencing and for the pachytene checkpoint during the meiotic cell cycle by allowing the recruitment of RAD9 to double strand breaks. Nucleosomes are preferred as substrate compared to free histone.</text>
</comment>
<gene>
    <name evidence="3" type="ORF">B0H16DRAFT_1690299</name>
</gene>
<dbReference type="Gene3D" id="3.40.50.150">
    <property type="entry name" value="Vaccinia Virus protein VP39"/>
    <property type="match status" value="1"/>
</dbReference>
<dbReference type="InterPro" id="IPR025789">
    <property type="entry name" value="DOT1_dom"/>
</dbReference>
<keyword evidence="1" id="KW-0949">S-adenosyl-L-methionine</keyword>
<keyword evidence="1" id="KW-0808">Transferase</keyword>
<reference evidence="3" key="1">
    <citation type="submission" date="2023-03" db="EMBL/GenBank/DDBJ databases">
        <title>Massive genome expansion in bonnet fungi (Mycena s.s.) driven by repeated elements and novel gene families across ecological guilds.</title>
        <authorList>
            <consortium name="Lawrence Berkeley National Laboratory"/>
            <person name="Harder C.B."/>
            <person name="Miyauchi S."/>
            <person name="Viragh M."/>
            <person name="Kuo A."/>
            <person name="Thoen E."/>
            <person name="Andreopoulos B."/>
            <person name="Lu D."/>
            <person name="Skrede I."/>
            <person name="Drula E."/>
            <person name="Henrissat B."/>
            <person name="Morin E."/>
            <person name="Kohler A."/>
            <person name="Barry K."/>
            <person name="LaButti K."/>
            <person name="Morin E."/>
            <person name="Salamov A."/>
            <person name="Lipzen A."/>
            <person name="Mereny Z."/>
            <person name="Hegedus B."/>
            <person name="Baldrian P."/>
            <person name="Stursova M."/>
            <person name="Weitz H."/>
            <person name="Taylor A."/>
            <person name="Grigoriev I.V."/>
            <person name="Nagy L.G."/>
            <person name="Martin F."/>
            <person name="Kauserud H."/>
        </authorList>
    </citation>
    <scope>NUCLEOTIDE SEQUENCE</scope>
    <source>
        <strain evidence="3">CBHHK182m</strain>
    </source>
</reference>
<dbReference type="EC" id="2.1.1.360" evidence="1"/>
<name>A0AAD7J1S1_9AGAR</name>
<feature type="domain" description="DOT1" evidence="2">
    <location>
        <begin position="1"/>
        <end position="259"/>
    </location>
</feature>
<sequence length="381" mass="42048">MPKTPLPRREYPAPTSGAVRKERMLPEIREPLAAAPFNDATDRVAFLQLVYDLQSSRHINHFGGLGPELLGKLQLRDLLSSGDLIVDLGAGIGHPAMYAALLRGWDTVSYEIALGPAQIAVPLFRSVAQKCGDNGYSMGSHAFIHADTMIDPSVGRAIACAKVILIDNKEFPADLTTWIDCALRKSAPGTHIFVTQQLDTVHSSASSENARTYNDISLSMDRLPDIEGRLGWAHREIVVFHYVVRGDRPSVPSFWPDGAGSALWQPTDPPHETSCAIHSPRFYFSVPHNIPGASPKLYHHREYSDGSVVEERLHAEKDVPHWGHVTLLKGRGAARKRAKRRQQREGQADVSDVLTRPRDAVRVALRRLRAAGMDIHVGCIV</sequence>
<dbReference type="EMBL" id="JARKIB010000050">
    <property type="protein sequence ID" value="KAJ7755142.1"/>
    <property type="molecule type" value="Genomic_DNA"/>
</dbReference>
<accession>A0AAD7J1S1</accession>
<comment type="catalytic activity">
    <reaction evidence="1">
        <text>L-lysyl(79)-[histone H3] + 3 S-adenosyl-L-methionine = N(6),N(6),N(6)-trimethyl-L-lysyl(79)-[histone H3] + 3 S-adenosyl-L-homocysteine + 3 H(+)</text>
        <dbReference type="Rhea" id="RHEA:60328"/>
        <dbReference type="Rhea" id="RHEA-COMP:15549"/>
        <dbReference type="Rhea" id="RHEA-COMP:15552"/>
        <dbReference type="ChEBI" id="CHEBI:15378"/>
        <dbReference type="ChEBI" id="CHEBI:29969"/>
        <dbReference type="ChEBI" id="CHEBI:57856"/>
        <dbReference type="ChEBI" id="CHEBI:59789"/>
        <dbReference type="ChEBI" id="CHEBI:61961"/>
        <dbReference type="EC" id="2.1.1.360"/>
    </reaction>
</comment>
<dbReference type="GO" id="GO:0005634">
    <property type="term" value="C:nucleus"/>
    <property type="evidence" value="ECO:0007669"/>
    <property type="project" value="UniProtKB-SubCell"/>
</dbReference>
<proteinExistence type="inferred from homology"/>
<comment type="subcellular location">
    <subcellularLocation>
        <location evidence="1">Nucleus</location>
    </subcellularLocation>
</comment>
<evidence type="ECO:0000259" key="2">
    <source>
        <dbReference type="PROSITE" id="PS51569"/>
    </source>
</evidence>
<keyword evidence="1" id="KW-0156">Chromatin regulator</keyword>
<dbReference type="Proteomes" id="UP001215598">
    <property type="component" value="Unassembled WGS sequence"/>
</dbReference>
<dbReference type="InterPro" id="IPR029063">
    <property type="entry name" value="SAM-dependent_MTases_sf"/>
</dbReference>
<dbReference type="Pfam" id="PF08123">
    <property type="entry name" value="DOT1"/>
    <property type="match status" value="1"/>
</dbReference>
<dbReference type="GO" id="GO:0140956">
    <property type="term" value="F:histone H3K79 trimethyltransferase activity"/>
    <property type="evidence" value="ECO:0007669"/>
    <property type="project" value="UniProtKB-EC"/>
</dbReference>
<dbReference type="AlphaFoldDB" id="A0AAD7J1S1"/>
<dbReference type="SUPFAM" id="SSF53335">
    <property type="entry name" value="S-adenosyl-L-methionine-dependent methyltransferases"/>
    <property type="match status" value="1"/>
</dbReference>
<keyword evidence="4" id="KW-1185">Reference proteome</keyword>
<dbReference type="PROSITE" id="PS51569">
    <property type="entry name" value="DOT1"/>
    <property type="match status" value="1"/>
</dbReference>